<dbReference type="AlphaFoldDB" id="A0A1M5GL24"/>
<feature type="domain" description="HTH lysR-type" evidence="6">
    <location>
        <begin position="2"/>
        <end position="59"/>
    </location>
</feature>
<evidence type="ECO:0000313" key="8">
    <source>
        <dbReference type="Proteomes" id="UP000184517"/>
    </source>
</evidence>
<dbReference type="Proteomes" id="UP000184517">
    <property type="component" value="Unassembled WGS sequence"/>
</dbReference>
<organism evidence="7 8">
    <name type="scientific">Marinomonas polaris DSM 16579</name>
    <dbReference type="NCBI Taxonomy" id="1122206"/>
    <lineage>
        <taxon>Bacteria</taxon>
        <taxon>Pseudomonadati</taxon>
        <taxon>Pseudomonadota</taxon>
        <taxon>Gammaproteobacteria</taxon>
        <taxon>Oceanospirillales</taxon>
        <taxon>Oceanospirillaceae</taxon>
        <taxon>Marinomonas</taxon>
    </lineage>
</organism>
<sequence length="298" mass="33133">MINFKHLHYFWMAAKQGSITKASEHLHITPQTISGQISLLEEQLGKDLFNKVGRNLELTDTGRMVLSYADEIFTLGSELEQSVRIASTDRTQLLRVGIADSIPKSIAYRLLAPAMELEDPIRLVCKENSLEDLLGELALHKLDLIIADGPIPQHLGVRGFNHFLGECGTSFMAAPNLIKKGHIDFPKNLIGTPFLIPSDQSLIQIQLLQWLEKHHIHPKIMGEFDDRALMKTFGQGGAGVFIVPSAIANEVAQQFQVEVIGSTEEIREQFFAIATEQRLSNPALVAITDAAKGWLKHK</sequence>
<dbReference type="InterPro" id="IPR036388">
    <property type="entry name" value="WH-like_DNA-bd_sf"/>
</dbReference>
<dbReference type="GO" id="GO:0003677">
    <property type="term" value="F:DNA binding"/>
    <property type="evidence" value="ECO:0007669"/>
    <property type="project" value="UniProtKB-KW"/>
</dbReference>
<evidence type="ECO:0000256" key="4">
    <source>
        <dbReference type="ARBA" id="ARBA00023159"/>
    </source>
</evidence>
<dbReference type="Gene3D" id="1.10.10.10">
    <property type="entry name" value="Winged helix-like DNA-binding domain superfamily/Winged helix DNA-binding domain"/>
    <property type="match status" value="1"/>
</dbReference>
<name>A0A1M5GL24_9GAMM</name>
<keyword evidence="4" id="KW-0010">Activator</keyword>
<dbReference type="PANTHER" id="PTHR30293">
    <property type="entry name" value="TRANSCRIPTIONAL REGULATORY PROTEIN NAC-RELATED"/>
    <property type="match status" value="1"/>
</dbReference>
<dbReference type="PROSITE" id="PS50931">
    <property type="entry name" value="HTH_LYSR"/>
    <property type="match status" value="1"/>
</dbReference>
<evidence type="ECO:0000313" key="7">
    <source>
        <dbReference type="EMBL" id="SHG04445.1"/>
    </source>
</evidence>
<dbReference type="NCBIfam" id="NF008284">
    <property type="entry name" value="PRK11062.1"/>
    <property type="match status" value="1"/>
</dbReference>
<comment type="similarity">
    <text evidence="1">Belongs to the LysR transcriptional regulatory family.</text>
</comment>
<gene>
    <name evidence="7" type="ORF">SAMN02745753_03134</name>
</gene>
<evidence type="ECO:0000256" key="3">
    <source>
        <dbReference type="ARBA" id="ARBA00023125"/>
    </source>
</evidence>
<dbReference type="Pfam" id="PF03466">
    <property type="entry name" value="LysR_substrate"/>
    <property type="match status" value="1"/>
</dbReference>
<dbReference type="PANTHER" id="PTHR30293:SF2">
    <property type="entry name" value="TRANSCRIPTIONAL ACTIVATOR PROTEIN NHAR"/>
    <property type="match status" value="1"/>
</dbReference>
<dbReference type="SUPFAM" id="SSF46785">
    <property type="entry name" value="Winged helix' DNA-binding domain"/>
    <property type="match status" value="1"/>
</dbReference>
<dbReference type="InterPro" id="IPR005119">
    <property type="entry name" value="LysR_subst-bd"/>
</dbReference>
<dbReference type="OrthoDB" id="464481at2"/>
<accession>A0A1M5GL24</accession>
<evidence type="ECO:0000256" key="2">
    <source>
        <dbReference type="ARBA" id="ARBA00023015"/>
    </source>
</evidence>
<dbReference type="InterPro" id="IPR000847">
    <property type="entry name" value="LysR_HTH_N"/>
</dbReference>
<dbReference type="InterPro" id="IPR036390">
    <property type="entry name" value="WH_DNA-bd_sf"/>
</dbReference>
<keyword evidence="3" id="KW-0238">DNA-binding</keyword>
<dbReference type="GO" id="GO:2000142">
    <property type="term" value="P:regulation of DNA-templated transcription initiation"/>
    <property type="evidence" value="ECO:0007669"/>
    <property type="project" value="TreeGrafter"/>
</dbReference>
<keyword evidence="2" id="KW-0805">Transcription regulation</keyword>
<dbReference type="GO" id="GO:0003700">
    <property type="term" value="F:DNA-binding transcription factor activity"/>
    <property type="evidence" value="ECO:0007669"/>
    <property type="project" value="InterPro"/>
</dbReference>
<dbReference type="RefSeq" id="WP_072840616.1">
    <property type="nucleotide sequence ID" value="NZ_FQVF01000015.1"/>
</dbReference>
<dbReference type="SUPFAM" id="SSF53850">
    <property type="entry name" value="Periplasmic binding protein-like II"/>
    <property type="match status" value="1"/>
</dbReference>
<dbReference type="Gene3D" id="3.40.190.290">
    <property type="match status" value="1"/>
</dbReference>
<protein>
    <submittedName>
        <fullName evidence="7">Transcriptional regulator, LysR family</fullName>
    </submittedName>
</protein>
<dbReference type="Pfam" id="PF00126">
    <property type="entry name" value="HTH_1"/>
    <property type="match status" value="1"/>
</dbReference>
<evidence type="ECO:0000259" key="6">
    <source>
        <dbReference type="PROSITE" id="PS50931"/>
    </source>
</evidence>
<keyword evidence="8" id="KW-1185">Reference proteome</keyword>
<reference evidence="8" key="1">
    <citation type="submission" date="2016-11" db="EMBL/GenBank/DDBJ databases">
        <authorList>
            <person name="Varghese N."/>
            <person name="Submissions S."/>
        </authorList>
    </citation>
    <scope>NUCLEOTIDE SEQUENCE [LARGE SCALE GENOMIC DNA]</scope>
    <source>
        <strain evidence="8">DSM 16579</strain>
    </source>
</reference>
<dbReference type="STRING" id="1122206.SAMN02745753_03134"/>
<evidence type="ECO:0000256" key="1">
    <source>
        <dbReference type="ARBA" id="ARBA00009437"/>
    </source>
</evidence>
<keyword evidence="5" id="KW-0804">Transcription</keyword>
<dbReference type="EMBL" id="FQVF01000015">
    <property type="protein sequence ID" value="SHG04445.1"/>
    <property type="molecule type" value="Genomic_DNA"/>
</dbReference>
<proteinExistence type="inferred from homology"/>
<evidence type="ECO:0000256" key="5">
    <source>
        <dbReference type="ARBA" id="ARBA00023163"/>
    </source>
</evidence>